<dbReference type="RefSeq" id="WP_168773415.1">
    <property type="nucleotide sequence ID" value="NZ_JAABNR010000002.1"/>
</dbReference>
<evidence type="ECO:0000256" key="1">
    <source>
        <dbReference type="SAM" id="Phobius"/>
    </source>
</evidence>
<feature type="transmembrane region" description="Helical" evidence="1">
    <location>
        <begin position="186"/>
        <end position="207"/>
    </location>
</feature>
<name>A0AAE4Y8I6_9RHOB</name>
<keyword evidence="1" id="KW-0472">Membrane</keyword>
<reference evidence="2" key="1">
    <citation type="submission" date="2020-01" db="EMBL/GenBank/DDBJ databases">
        <authorList>
            <person name="Chen W.-M."/>
        </authorList>
    </citation>
    <scope>NUCLEOTIDE SEQUENCE</scope>
    <source>
        <strain evidence="2">CYK-10</strain>
    </source>
</reference>
<keyword evidence="1" id="KW-0812">Transmembrane</keyword>
<feature type="transmembrane region" description="Helical" evidence="1">
    <location>
        <begin position="306"/>
        <end position="324"/>
    </location>
</feature>
<comment type="caution">
    <text evidence="2">The sequence shown here is derived from an EMBL/GenBank/DDBJ whole genome shotgun (WGS) entry which is preliminary data.</text>
</comment>
<dbReference type="AlphaFoldDB" id="A0AAE4Y8I6"/>
<dbReference type="PANTHER" id="PTHR35337">
    <property type="entry name" value="SLR1478 PROTEIN"/>
    <property type="match status" value="1"/>
</dbReference>
<accession>A0AAE4Y8I6</accession>
<dbReference type="PANTHER" id="PTHR35337:SF1">
    <property type="entry name" value="SLR1478 PROTEIN"/>
    <property type="match status" value="1"/>
</dbReference>
<feature type="transmembrane region" description="Helical" evidence="1">
    <location>
        <begin position="279"/>
        <end position="300"/>
    </location>
</feature>
<dbReference type="Pfam" id="PF01944">
    <property type="entry name" value="SpoIIM"/>
    <property type="match status" value="1"/>
</dbReference>
<keyword evidence="1" id="KW-1133">Transmembrane helix</keyword>
<sequence length="329" mass="35565">MSDLLRSARFRSEREPAWARAEALVAKAEGGVVHMTYAEVLELSDLYQQIVNALSVARAISMDAALLAYLEALSARAYLVIHAPQESLSGLVGKLLRQDIPQAVRRSWAAILIAFVALALGAVTAAVLVARDPSWFYTFVPPSLGDGRTPDASREYLRSTLFDGGGHETEALSTFASFLFTHNTQIAILIFAVGIFALIPSFVLTYYNGLVIGAFWMAFGRHGLGYEVTGWLSIHGVTELTAVVMACAGGAQMGLAVILPGEMTRRAALKERGRDAVRLFGLAAIMLIVAAIIEGFFRQIIQSTEARLVIGWGIGALWAAWLVLSGRPR</sequence>
<dbReference type="EMBL" id="JAABNR010000002">
    <property type="protein sequence ID" value="NBZ86618.1"/>
    <property type="molecule type" value="Genomic_DNA"/>
</dbReference>
<organism evidence="2 3">
    <name type="scientific">Stagnihabitans tardus</name>
    <dbReference type="NCBI Taxonomy" id="2699202"/>
    <lineage>
        <taxon>Bacteria</taxon>
        <taxon>Pseudomonadati</taxon>
        <taxon>Pseudomonadota</taxon>
        <taxon>Alphaproteobacteria</taxon>
        <taxon>Rhodobacterales</taxon>
        <taxon>Paracoccaceae</taxon>
        <taxon>Stagnihabitans</taxon>
    </lineage>
</organism>
<feature type="transmembrane region" description="Helical" evidence="1">
    <location>
        <begin position="107"/>
        <end position="130"/>
    </location>
</feature>
<feature type="transmembrane region" description="Helical" evidence="1">
    <location>
        <begin position="240"/>
        <end position="259"/>
    </location>
</feature>
<gene>
    <name evidence="2" type="ORF">GV832_03420</name>
</gene>
<protein>
    <submittedName>
        <fullName evidence="2">Stage II sporulation protein M</fullName>
    </submittedName>
</protein>
<evidence type="ECO:0000313" key="2">
    <source>
        <dbReference type="EMBL" id="NBZ86618.1"/>
    </source>
</evidence>
<dbReference type="Proteomes" id="UP001193501">
    <property type="component" value="Unassembled WGS sequence"/>
</dbReference>
<proteinExistence type="predicted"/>
<evidence type="ECO:0000313" key="3">
    <source>
        <dbReference type="Proteomes" id="UP001193501"/>
    </source>
</evidence>
<dbReference type="InterPro" id="IPR002798">
    <property type="entry name" value="SpoIIM-like"/>
</dbReference>
<keyword evidence="3" id="KW-1185">Reference proteome</keyword>